<protein>
    <submittedName>
        <fullName evidence="2">Uncharacterized protein</fullName>
    </submittedName>
</protein>
<organism evidence="2 3">
    <name type="scientific">Thalassolituus pacificus</name>
    <dbReference type="NCBI Taxonomy" id="2975440"/>
    <lineage>
        <taxon>Bacteria</taxon>
        <taxon>Pseudomonadati</taxon>
        <taxon>Pseudomonadota</taxon>
        <taxon>Gammaproteobacteria</taxon>
        <taxon>Oceanospirillales</taxon>
        <taxon>Oceanospirillaceae</taxon>
        <taxon>Thalassolituus</taxon>
    </lineage>
</organism>
<evidence type="ECO:0000256" key="1">
    <source>
        <dbReference type="SAM" id="Phobius"/>
    </source>
</evidence>
<sequence>MSEKVNKEFWLGQLFTLLATVVGVYLAANSGFEKAIEFENLQHQRDVYHVQQSLLGEIQVNTERLQSWVDEFDKAPQSNSMSMQPDKYQLDTFFWNAAQEGSAIFEMPHQYVSGISAFYQRAEYLRSQLLSGNPFEAPKASEKLRHLTTDTRTQLLKNIQKHVTEQKQQLQKTGLI</sequence>
<evidence type="ECO:0000313" key="2">
    <source>
        <dbReference type="EMBL" id="MCT7359026.1"/>
    </source>
</evidence>
<keyword evidence="3" id="KW-1185">Reference proteome</keyword>
<comment type="caution">
    <text evidence="2">The sequence shown here is derived from an EMBL/GenBank/DDBJ whole genome shotgun (WGS) entry which is preliminary data.</text>
</comment>
<keyword evidence="1" id="KW-0812">Transmembrane</keyword>
<dbReference type="Proteomes" id="UP001147830">
    <property type="component" value="Unassembled WGS sequence"/>
</dbReference>
<feature type="transmembrane region" description="Helical" evidence="1">
    <location>
        <begin position="9"/>
        <end position="28"/>
    </location>
</feature>
<proteinExistence type="predicted"/>
<keyword evidence="1" id="KW-0472">Membrane</keyword>
<dbReference type="RefSeq" id="WP_260975915.1">
    <property type="nucleotide sequence ID" value="NZ_JAOANI010000015.1"/>
</dbReference>
<reference evidence="2" key="1">
    <citation type="journal article" date="2022" name="Front. Microbiol.">
        <title>Genome-based taxonomic rearrangement of Oceanobacter-related bacteria including the description of Thalassolituus hydrocarbonoclasticus sp. nov. and Thalassolituus pacificus sp. nov. and emended description of the genus Thalassolituus.</title>
        <authorList>
            <person name="Dong C."/>
            <person name="Wei L."/>
            <person name="Wang J."/>
            <person name="Lai Q."/>
            <person name="Huang Z."/>
            <person name="Shao Z."/>
        </authorList>
    </citation>
    <scope>NUCLEOTIDE SEQUENCE</scope>
    <source>
        <strain evidence="2">59MF3M-4</strain>
    </source>
</reference>
<gene>
    <name evidence="2" type="ORF">NYR02_08345</name>
</gene>
<dbReference type="AlphaFoldDB" id="A0A9X3AH26"/>
<dbReference type="EMBL" id="JAOANI010000015">
    <property type="protein sequence ID" value="MCT7359026.1"/>
    <property type="molecule type" value="Genomic_DNA"/>
</dbReference>
<name>A0A9X3AH26_9GAMM</name>
<evidence type="ECO:0000313" key="3">
    <source>
        <dbReference type="Proteomes" id="UP001147830"/>
    </source>
</evidence>
<reference evidence="2" key="2">
    <citation type="submission" date="2022-08" db="EMBL/GenBank/DDBJ databases">
        <authorList>
            <person name="Dong C."/>
        </authorList>
    </citation>
    <scope>NUCLEOTIDE SEQUENCE</scope>
    <source>
        <strain evidence="2">59MF3M-4</strain>
    </source>
</reference>
<accession>A0A9X3AH26</accession>
<keyword evidence="1" id="KW-1133">Transmembrane helix</keyword>